<protein>
    <recommendedName>
        <fullName evidence="5">Integral membrane protein</fullName>
    </recommendedName>
</protein>
<feature type="region of interest" description="Disordered" evidence="1">
    <location>
        <begin position="1"/>
        <end position="60"/>
    </location>
</feature>
<organism evidence="3 4">
    <name type="scientific">Streptomyces sanyensis</name>
    <dbReference type="NCBI Taxonomy" id="568869"/>
    <lineage>
        <taxon>Bacteria</taxon>
        <taxon>Bacillati</taxon>
        <taxon>Actinomycetota</taxon>
        <taxon>Actinomycetes</taxon>
        <taxon>Kitasatosporales</taxon>
        <taxon>Streptomycetaceae</taxon>
        <taxon>Streptomyces</taxon>
    </lineage>
</organism>
<dbReference type="Proteomes" id="UP001501147">
    <property type="component" value="Unassembled WGS sequence"/>
</dbReference>
<dbReference type="RefSeq" id="WP_425588708.1">
    <property type="nucleotide sequence ID" value="NZ_BAABJV010000015.1"/>
</dbReference>
<feature type="compositionally biased region" description="Low complexity" evidence="1">
    <location>
        <begin position="33"/>
        <end position="55"/>
    </location>
</feature>
<feature type="compositionally biased region" description="Basic and acidic residues" evidence="1">
    <location>
        <begin position="157"/>
        <end position="168"/>
    </location>
</feature>
<accession>A0ABP9B350</accession>
<feature type="transmembrane region" description="Helical" evidence="2">
    <location>
        <begin position="105"/>
        <end position="130"/>
    </location>
</feature>
<evidence type="ECO:0008006" key="5">
    <source>
        <dbReference type="Google" id="ProtNLM"/>
    </source>
</evidence>
<proteinExistence type="predicted"/>
<sequence>MDTDERRTGAPRREEHSAGPQGAAASGRGGRSTAGPVVPGARAAGRSGSGVPSAPEQRPLWVEETAGRRRMADPVRTAAVRAVIIVSLTLIQAMMAFLFSLTDSWLAFPTVLTSVAGTVVATWAVLDVWVTRQVWKQRHGVVSVPSSTARRMRRERRRAERAARREGRIAGGGPVTSPEPGGRVPDGGAGQLSQA</sequence>
<gene>
    <name evidence="3" type="ORF">GCM10023329_47030</name>
</gene>
<keyword evidence="2" id="KW-1133">Transmembrane helix</keyword>
<comment type="caution">
    <text evidence="3">The sequence shown here is derived from an EMBL/GenBank/DDBJ whole genome shotgun (WGS) entry which is preliminary data.</text>
</comment>
<reference evidence="4" key="1">
    <citation type="journal article" date="2019" name="Int. J. Syst. Evol. Microbiol.">
        <title>The Global Catalogue of Microorganisms (GCM) 10K type strain sequencing project: providing services to taxonomists for standard genome sequencing and annotation.</title>
        <authorList>
            <consortium name="The Broad Institute Genomics Platform"/>
            <consortium name="The Broad Institute Genome Sequencing Center for Infectious Disease"/>
            <person name="Wu L."/>
            <person name="Ma J."/>
        </authorList>
    </citation>
    <scope>NUCLEOTIDE SEQUENCE [LARGE SCALE GENOMIC DNA]</scope>
    <source>
        <strain evidence="4">JCM 18324</strain>
    </source>
</reference>
<evidence type="ECO:0000256" key="1">
    <source>
        <dbReference type="SAM" id="MobiDB-lite"/>
    </source>
</evidence>
<keyword evidence="2" id="KW-0812">Transmembrane</keyword>
<feature type="transmembrane region" description="Helical" evidence="2">
    <location>
        <begin position="78"/>
        <end position="99"/>
    </location>
</feature>
<dbReference type="EMBL" id="BAABJV010000015">
    <property type="protein sequence ID" value="GAA4789995.1"/>
    <property type="molecule type" value="Genomic_DNA"/>
</dbReference>
<evidence type="ECO:0000313" key="4">
    <source>
        <dbReference type="Proteomes" id="UP001501147"/>
    </source>
</evidence>
<evidence type="ECO:0000313" key="3">
    <source>
        <dbReference type="EMBL" id="GAA4789995.1"/>
    </source>
</evidence>
<name>A0ABP9B350_9ACTN</name>
<feature type="compositionally biased region" description="Basic and acidic residues" evidence="1">
    <location>
        <begin position="1"/>
        <end position="17"/>
    </location>
</feature>
<feature type="region of interest" description="Disordered" evidence="1">
    <location>
        <begin position="146"/>
        <end position="195"/>
    </location>
</feature>
<keyword evidence="2" id="KW-0472">Membrane</keyword>
<feature type="compositionally biased region" description="Gly residues" evidence="1">
    <location>
        <begin position="184"/>
        <end position="195"/>
    </location>
</feature>
<evidence type="ECO:0000256" key="2">
    <source>
        <dbReference type="SAM" id="Phobius"/>
    </source>
</evidence>
<keyword evidence="4" id="KW-1185">Reference proteome</keyword>